<evidence type="ECO:0000313" key="3">
    <source>
        <dbReference type="Proteomes" id="UP000007880"/>
    </source>
</evidence>
<dbReference type="Pfam" id="PF13580">
    <property type="entry name" value="SIS_2"/>
    <property type="match status" value="1"/>
</dbReference>
<dbReference type="CDD" id="cd05013">
    <property type="entry name" value="SIS_RpiR"/>
    <property type="match status" value="1"/>
</dbReference>
<dbReference type="OrthoDB" id="9805185at2"/>
<dbReference type="Proteomes" id="UP000007880">
    <property type="component" value="Chromosome"/>
</dbReference>
<proteinExistence type="predicted"/>
<evidence type="ECO:0000313" key="2">
    <source>
        <dbReference type="EMBL" id="BAL98718.1"/>
    </source>
</evidence>
<dbReference type="PATRIC" id="fig|926550.5.peg.719"/>
<dbReference type="AlphaFoldDB" id="I0I0D1"/>
<keyword evidence="3" id="KW-1185">Reference proteome</keyword>
<dbReference type="InterPro" id="IPR035472">
    <property type="entry name" value="RpiR-like_SIS"/>
</dbReference>
<organism evidence="2 3">
    <name type="scientific">Caldilinea aerophila (strain DSM 14535 / JCM 11387 / NBRC 104270 / STL-6-O1)</name>
    <dbReference type="NCBI Taxonomy" id="926550"/>
    <lineage>
        <taxon>Bacteria</taxon>
        <taxon>Bacillati</taxon>
        <taxon>Chloroflexota</taxon>
        <taxon>Caldilineae</taxon>
        <taxon>Caldilineales</taxon>
        <taxon>Caldilineaceae</taxon>
        <taxon>Caldilinea</taxon>
    </lineage>
</organism>
<dbReference type="eggNOG" id="COG4821">
    <property type="taxonomic scope" value="Bacteria"/>
</dbReference>
<dbReference type="EMBL" id="AP012337">
    <property type="protein sequence ID" value="BAL98718.1"/>
    <property type="molecule type" value="Genomic_DNA"/>
</dbReference>
<dbReference type="PANTHER" id="PTHR30390:SF7">
    <property type="entry name" value="PHOSPHOHEPTOSE ISOMERASE"/>
    <property type="match status" value="1"/>
</dbReference>
<reference evidence="2 3" key="1">
    <citation type="submission" date="2012-02" db="EMBL/GenBank/DDBJ databases">
        <title>Complete genome sequence of Caldilinea aerophila DSM 14535 (= NBRC 102666).</title>
        <authorList>
            <person name="Oguchi A."/>
            <person name="Hosoyama A."/>
            <person name="Sekine M."/>
            <person name="Fukai R."/>
            <person name="Kato Y."/>
            <person name="Nakamura S."/>
            <person name="Hanada S."/>
            <person name="Yamazaki S."/>
            <person name="Fujita N."/>
        </authorList>
    </citation>
    <scope>NUCLEOTIDE SEQUENCE [LARGE SCALE GENOMIC DNA]</scope>
    <source>
        <strain evidence="3">DSM 14535 / JCM 11387 / NBRC 104270 / STL-6-O1</strain>
    </source>
</reference>
<dbReference type="SUPFAM" id="SSF53697">
    <property type="entry name" value="SIS domain"/>
    <property type="match status" value="1"/>
</dbReference>
<dbReference type="InterPro" id="IPR050099">
    <property type="entry name" value="SIS_GmhA/DiaA_subfam"/>
</dbReference>
<protein>
    <recommendedName>
        <fullName evidence="1">SIS domain-containing protein</fullName>
    </recommendedName>
</protein>
<feature type="domain" description="SIS" evidence="1">
    <location>
        <begin position="26"/>
        <end position="203"/>
    </location>
</feature>
<accession>I0I0D1</accession>
<dbReference type="PROSITE" id="PS51464">
    <property type="entry name" value="SIS"/>
    <property type="match status" value="1"/>
</dbReference>
<evidence type="ECO:0000259" key="1">
    <source>
        <dbReference type="PROSITE" id="PS51464"/>
    </source>
</evidence>
<name>I0I0D1_CALAS</name>
<dbReference type="NCBIfam" id="NF002805">
    <property type="entry name" value="PRK02947.1"/>
    <property type="match status" value="1"/>
</dbReference>
<dbReference type="Gene3D" id="3.40.50.10490">
    <property type="entry name" value="Glucose-6-phosphate isomerase like protein, domain 1"/>
    <property type="match status" value="1"/>
</dbReference>
<gene>
    <name evidence="2" type="ordered locus">CLDAP_06790</name>
</gene>
<dbReference type="GO" id="GO:0097367">
    <property type="term" value="F:carbohydrate derivative binding"/>
    <property type="evidence" value="ECO:0007669"/>
    <property type="project" value="InterPro"/>
</dbReference>
<dbReference type="RefSeq" id="WP_014431959.1">
    <property type="nucleotide sequence ID" value="NC_017079.1"/>
</dbReference>
<dbReference type="GO" id="GO:1901135">
    <property type="term" value="P:carbohydrate derivative metabolic process"/>
    <property type="evidence" value="ECO:0007669"/>
    <property type="project" value="InterPro"/>
</dbReference>
<sequence>MERVQQLLHALAQTQTAAIDAAATAITQALRNGGQLYLFGTGHSHMLAEEGHYRAGGLAPVCPILSSALMLHEGAVSSTLMERTSGLGPAVLARYPVSAGDVLMIFSNSGVNAVPVETALAAKQRGMIVIAVIALAYASTVAPGPSGKRLADVADIVIDNQGVPGDALVEVGNSGLRTGPSSTVAGAFILNAILTEVAWRLTDMNGEAPIYISANMPNAAAHNAALVQQYRSRNPHL</sequence>
<dbReference type="HOGENOM" id="CLU_089975_0_0_0"/>
<dbReference type="STRING" id="926550.CLDAP_06790"/>
<dbReference type="InterPro" id="IPR046348">
    <property type="entry name" value="SIS_dom_sf"/>
</dbReference>
<dbReference type="KEGG" id="cap:CLDAP_06790"/>
<dbReference type="PANTHER" id="PTHR30390">
    <property type="entry name" value="SEDOHEPTULOSE 7-PHOSPHATE ISOMERASE / DNAA INITIATOR-ASSOCIATING FACTOR FOR REPLICATION INITIATION"/>
    <property type="match status" value="1"/>
</dbReference>
<dbReference type="InterPro" id="IPR001347">
    <property type="entry name" value="SIS_dom"/>
</dbReference>